<feature type="transmembrane region" description="Helical" evidence="1">
    <location>
        <begin position="94"/>
        <end position="111"/>
    </location>
</feature>
<sequence>MASNQNWTVREGLSAAAAIVFVLVLNGALPFFTTPTLGQAIWTTGFSQSFANGPWYSIFSHDFGFPKPAAIAFGLAGAWPASLLIRLGLHPADAYSGMVAFWLAVGLFSAYQIARKFGARRSLSLLGGMVWMSMPIIWAHAGYSMLSLGMGLLPFYFLAALKLFVMDAENGVTASAIVFYFVAAFISVFMDGYTFMMFATGASILLAVAAFNRPEMRCTLLRTALPVHMISLGLAYLLFSAYVGKTSFGGEPIDFFRGWGLDLSFMAIPTKGMHWIPDLLGFSLTRSDDVYFGDASVWSTTFSLPLILAGIIAWKRNRQQTILVTAALLIAVFGFYMALGPSLKINSTKPETLQLSHSGQQSALMSADLAIMPTGNAWISEILPGFKVMRASYRWSALGIFAVWLLIMYTMAHGNRREDMLWVGVFSLLVLFNLPNIPERWRNGVATRTMFHQIDHDLVASLHRLIRKDEIVAFLPWGNDFIVNYLAPRAGFRTLNIGGDKNLFDAEGKWPPEMAEIGQELDVGDIPAAMKMLFDGTADVLVVPYFNMLWSAHLWPCLDQTTMVLSIEQQDEFHRPGFVCPLQLKAERHSVILALQKLPYLEVIDSGLFAVIRLRPELVGKNNRAALTAAVVGNVQYPIVIGSDLKEGSIILPSGWYRLEPNLVWSQGNSKLVLPVPEECTTRSCAAILKFYVHGASPERPTAVNFDSVESTGHWRETMISTSVDGNEMVVPLNNFGGKQEISISIPNATSPQVMTGSLEKRILGIALLRIELIHK</sequence>
<feature type="transmembrane region" description="Helical" evidence="1">
    <location>
        <begin position="172"/>
        <end position="189"/>
    </location>
</feature>
<dbReference type="STRING" id="279113.CPter91_0935"/>
<feature type="transmembrane region" description="Helical" evidence="1">
    <location>
        <begin position="195"/>
        <end position="212"/>
    </location>
</feature>
<feature type="transmembrane region" description="Helical" evidence="1">
    <location>
        <begin position="224"/>
        <end position="243"/>
    </location>
</feature>
<dbReference type="RefSeq" id="WP_061937419.1">
    <property type="nucleotide sequence ID" value="NZ_CP013234.1"/>
</dbReference>
<keyword evidence="1" id="KW-0812">Transmembrane</keyword>
<dbReference type="Proteomes" id="UP000074561">
    <property type="component" value="Chromosome"/>
</dbReference>
<feature type="transmembrane region" description="Helical" evidence="1">
    <location>
        <begin position="321"/>
        <end position="339"/>
    </location>
</feature>
<protein>
    <submittedName>
        <fullName evidence="2">Putative membrane protein</fullName>
    </submittedName>
</protein>
<evidence type="ECO:0000256" key="1">
    <source>
        <dbReference type="SAM" id="Phobius"/>
    </source>
</evidence>
<accession>A0A127PZV9</accession>
<organism evidence="2 3">
    <name type="scientific">Collimonas pratensis</name>
    <dbReference type="NCBI Taxonomy" id="279113"/>
    <lineage>
        <taxon>Bacteria</taxon>
        <taxon>Pseudomonadati</taxon>
        <taxon>Pseudomonadota</taxon>
        <taxon>Betaproteobacteria</taxon>
        <taxon>Burkholderiales</taxon>
        <taxon>Oxalobacteraceae</taxon>
        <taxon>Collimonas</taxon>
    </lineage>
</organism>
<feature type="transmembrane region" description="Helical" evidence="1">
    <location>
        <begin position="12"/>
        <end position="33"/>
    </location>
</feature>
<feature type="transmembrane region" description="Helical" evidence="1">
    <location>
        <begin position="419"/>
        <end position="437"/>
    </location>
</feature>
<feature type="transmembrane region" description="Helical" evidence="1">
    <location>
        <begin position="147"/>
        <end position="165"/>
    </location>
</feature>
<evidence type="ECO:0000313" key="3">
    <source>
        <dbReference type="Proteomes" id="UP000074561"/>
    </source>
</evidence>
<name>A0A127PZV9_9BURK</name>
<feature type="transmembrane region" description="Helical" evidence="1">
    <location>
        <begin position="393"/>
        <end position="412"/>
    </location>
</feature>
<dbReference type="KEGG" id="cpra:CPter91_0935"/>
<proteinExistence type="predicted"/>
<keyword evidence="1" id="KW-0472">Membrane</keyword>
<dbReference type="PATRIC" id="fig|279113.9.peg.931"/>
<dbReference type="EMBL" id="CP013234">
    <property type="protein sequence ID" value="AMP03323.1"/>
    <property type="molecule type" value="Genomic_DNA"/>
</dbReference>
<reference evidence="2 3" key="1">
    <citation type="submission" date="2015-11" db="EMBL/GenBank/DDBJ databases">
        <title>Exploring the genomic traits of fungus-feeding bacterial genus Collimonas.</title>
        <authorList>
            <person name="Song C."/>
            <person name="Schmidt R."/>
            <person name="de Jager V."/>
            <person name="Krzyzanowska D."/>
            <person name="Jongedijk E."/>
            <person name="Cankar K."/>
            <person name="Beekwilder J."/>
            <person name="van Veen A."/>
            <person name="de Boer W."/>
            <person name="van Veen J.A."/>
            <person name="Garbeva P."/>
        </authorList>
    </citation>
    <scope>NUCLEOTIDE SEQUENCE [LARGE SCALE GENOMIC DNA]</scope>
    <source>
        <strain evidence="2 3">Ter91</strain>
    </source>
</reference>
<dbReference type="AlphaFoldDB" id="A0A127PZV9"/>
<gene>
    <name evidence="2" type="ORF">CPter91_0935</name>
</gene>
<feature type="transmembrane region" description="Helical" evidence="1">
    <location>
        <begin position="295"/>
        <end position="314"/>
    </location>
</feature>
<evidence type="ECO:0000313" key="2">
    <source>
        <dbReference type="EMBL" id="AMP03323.1"/>
    </source>
</evidence>
<feature type="transmembrane region" description="Helical" evidence="1">
    <location>
        <begin position="70"/>
        <end position="88"/>
    </location>
</feature>
<keyword evidence="1" id="KW-1133">Transmembrane helix</keyword>
<dbReference type="OrthoDB" id="9767863at2"/>